<evidence type="ECO:0000256" key="3">
    <source>
        <dbReference type="ARBA" id="ARBA00022525"/>
    </source>
</evidence>
<reference evidence="5" key="1">
    <citation type="submission" date="2016-11" db="EMBL/GenBank/DDBJ databases">
        <title>The genome of Nicotiana attenuata.</title>
        <authorList>
            <person name="Xu S."/>
            <person name="Brockmoeller T."/>
            <person name="Gaquerel E."/>
            <person name="Navarro A."/>
            <person name="Kuhl H."/>
            <person name="Gase K."/>
            <person name="Ling Z."/>
            <person name="Zhou W."/>
            <person name="Kreitzer C."/>
            <person name="Stanke M."/>
            <person name="Tang H."/>
            <person name="Lyons E."/>
            <person name="Pandey P."/>
            <person name="Pandey S.P."/>
            <person name="Timmermann B."/>
            <person name="Baldwin I.T."/>
        </authorList>
    </citation>
    <scope>NUCLEOTIDE SEQUENCE [LARGE SCALE GENOMIC DNA]</scope>
    <source>
        <strain evidence="5">UT</strain>
    </source>
</reference>
<feature type="chain" id="PRO_5011821576" description="Dirigent protein" evidence="4">
    <location>
        <begin position="29"/>
        <end position="243"/>
    </location>
</feature>
<dbReference type="GO" id="GO:0009699">
    <property type="term" value="P:phenylpropanoid biosynthetic process"/>
    <property type="evidence" value="ECO:0007669"/>
    <property type="project" value="UniProtKB-ARBA"/>
</dbReference>
<feature type="signal peptide" evidence="4">
    <location>
        <begin position="1"/>
        <end position="28"/>
    </location>
</feature>
<keyword evidence="4" id="KW-0732">Signal</keyword>
<comment type="subunit">
    <text evidence="2 4">Homodimer.</text>
</comment>
<keyword evidence="4" id="KW-0052">Apoplast</keyword>
<keyword evidence="6" id="KW-1185">Reference proteome</keyword>
<dbReference type="InterPro" id="IPR044859">
    <property type="entry name" value="Allene_oxi_cyc_Dirigent"/>
</dbReference>
<dbReference type="Pfam" id="PF03018">
    <property type="entry name" value="Dirigent"/>
    <property type="match status" value="1"/>
</dbReference>
<dbReference type="GeneID" id="109225994"/>
<dbReference type="InterPro" id="IPR004265">
    <property type="entry name" value="Dirigent"/>
</dbReference>
<gene>
    <name evidence="5" type="primary">DIR25_2</name>
    <name evidence="5" type="ORF">A4A49_35740</name>
</gene>
<dbReference type="AlphaFoldDB" id="A0A1J6IFS4"/>
<organism evidence="5 6">
    <name type="scientific">Nicotiana attenuata</name>
    <name type="common">Coyote tobacco</name>
    <dbReference type="NCBI Taxonomy" id="49451"/>
    <lineage>
        <taxon>Eukaryota</taxon>
        <taxon>Viridiplantae</taxon>
        <taxon>Streptophyta</taxon>
        <taxon>Embryophyta</taxon>
        <taxon>Tracheophyta</taxon>
        <taxon>Spermatophyta</taxon>
        <taxon>Magnoliopsida</taxon>
        <taxon>eudicotyledons</taxon>
        <taxon>Gunneridae</taxon>
        <taxon>Pentapetalae</taxon>
        <taxon>asterids</taxon>
        <taxon>lamiids</taxon>
        <taxon>Solanales</taxon>
        <taxon>Solanaceae</taxon>
        <taxon>Nicotianoideae</taxon>
        <taxon>Nicotianeae</taxon>
        <taxon>Nicotiana</taxon>
    </lineage>
</organism>
<dbReference type="EMBL" id="MJEQ01037187">
    <property type="protein sequence ID" value="OIT03236.1"/>
    <property type="molecule type" value="Genomic_DNA"/>
</dbReference>
<name>A0A1J6IFS4_NICAT</name>
<comment type="caution">
    <text evidence="5">The sequence shown here is derived from an EMBL/GenBank/DDBJ whole genome shotgun (WGS) entry which is preliminary data.</text>
</comment>
<comment type="subcellular location">
    <subcellularLocation>
        <location evidence="4">Secreted</location>
        <location evidence="4">Extracellular space</location>
        <location evidence="4">Apoplast</location>
    </subcellularLocation>
</comment>
<evidence type="ECO:0000256" key="2">
    <source>
        <dbReference type="ARBA" id="ARBA00011738"/>
    </source>
</evidence>
<dbReference type="GO" id="GO:0048046">
    <property type="term" value="C:apoplast"/>
    <property type="evidence" value="ECO:0007669"/>
    <property type="project" value="UniProtKB-SubCell"/>
</dbReference>
<evidence type="ECO:0000256" key="1">
    <source>
        <dbReference type="ARBA" id="ARBA00010746"/>
    </source>
</evidence>
<evidence type="ECO:0000256" key="4">
    <source>
        <dbReference type="RuleBase" id="RU363099"/>
    </source>
</evidence>
<dbReference type="Gramene" id="OIT03236">
    <property type="protein sequence ID" value="OIT03236"/>
    <property type="gene ID" value="A4A49_35740"/>
</dbReference>
<evidence type="ECO:0000313" key="5">
    <source>
        <dbReference type="EMBL" id="OIT03236.1"/>
    </source>
</evidence>
<evidence type="ECO:0000313" key="6">
    <source>
        <dbReference type="Proteomes" id="UP000187609"/>
    </source>
</evidence>
<dbReference type="OMA" id="HNHARHE"/>
<keyword evidence="3 4" id="KW-0964">Secreted</keyword>
<dbReference type="Proteomes" id="UP000187609">
    <property type="component" value="Unassembled WGS sequence"/>
</dbReference>
<protein>
    <recommendedName>
        <fullName evidence="4">Dirigent protein</fullName>
    </recommendedName>
</protein>
<sequence>MEMLKSPSKLSIFWFFFFLLTQTNRSFSARTLNNDPSPENVHHNHARHEISFYMLDVLSQKHRSSKPASAKVNSHQLPFSKPLGYFPPVGGIPLTDTNPSVEMNGLHTHTLDLEGISMTFPAIATLQELELGTVTTIDENIYEGSIYGSSLMGKAQGMYVASSEDGSSHMMAMTTSFLSNEYKDSLRFFGVHKGDVFESHIAVIGGTGKYHDANGYATVRIVNATSNKSEGAYKILSFSVYLG</sequence>
<dbReference type="PANTHER" id="PTHR46215:SF17">
    <property type="entry name" value="DIRIGENT PROTEIN"/>
    <property type="match status" value="1"/>
</dbReference>
<accession>A0A1J6IFS4</accession>
<dbReference type="Gene3D" id="2.40.480.10">
    <property type="entry name" value="Allene oxide cyclase-like"/>
    <property type="match status" value="1"/>
</dbReference>
<comment type="function">
    <text evidence="4">Dirigent proteins impart stereoselectivity on the phenoxy radical-coupling reaction, yielding optically active lignans from two molecules of coniferyl alcohol in the biosynthesis of lignans, flavonolignans, and alkaloids and thus plays a central role in plant secondary metabolism.</text>
</comment>
<dbReference type="STRING" id="49451.A0A1J6IFS4"/>
<proteinExistence type="inferred from homology"/>
<dbReference type="SMR" id="A0A1J6IFS4"/>
<comment type="similarity">
    <text evidence="1 4">Belongs to the plant dirigent protein family.</text>
</comment>
<dbReference type="OrthoDB" id="1685727at2759"/>
<dbReference type="PANTHER" id="PTHR46215">
    <property type="entry name" value="DIRIGENT PROTEIN 24-RELATED"/>
    <property type="match status" value="1"/>
</dbReference>
<dbReference type="KEGG" id="nau:109225994"/>